<evidence type="ECO:0000313" key="3">
    <source>
        <dbReference type="WBParaSite" id="Hba_16938"/>
    </source>
</evidence>
<feature type="domain" description="SOS1/NGEF-like PH" evidence="1">
    <location>
        <begin position="32"/>
        <end position="87"/>
    </location>
</feature>
<sequence>MQKALELTLSIPQRVDDLEYTNNILQYPGDTNKLGRLIRHDTFQVFEGNEEGKERYVFLFRNKIMITDRNETTIPVSYNHYSTIRVKWLFEY</sequence>
<dbReference type="AlphaFoldDB" id="A0A1I7XHE5"/>
<accession>A0A1I7XHE5</accession>
<dbReference type="Pfam" id="PF22697">
    <property type="entry name" value="SOS1_NGEF_PH"/>
    <property type="match status" value="1"/>
</dbReference>
<protein>
    <submittedName>
        <fullName evidence="3">FTH domain-containing protein</fullName>
    </submittedName>
</protein>
<dbReference type="Gene3D" id="2.30.29.30">
    <property type="entry name" value="Pleckstrin-homology domain (PH domain)/Phosphotyrosine-binding domain (PTB)"/>
    <property type="match status" value="1"/>
</dbReference>
<dbReference type="InterPro" id="IPR011993">
    <property type="entry name" value="PH-like_dom_sf"/>
</dbReference>
<name>A0A1I7XHE5_HETBA</name>
<evidence type="ECO:0000259" key="1">
    <source>
        <dbReference type="Pfam" id="PF22697"/>
    </source>
</evidence>
<dbReference type="Proteomes" id="UP000095283">
    <property type="component" value="Unplaced"/>
</dbReference>
<proteinExistence type="predicted"/>
<evidence type="ECO:0000313" key="2">
    <source>
        <dbReference type="Proteomes" id="UP000095283"/>
    </source>
</evidence>
<dbReference type="InterPro" id="IPR055251">
    <property type="entry name" value="SOS1_NGEF_PH"/>
</dbReference>
<organism evidence="2 3">
    <name type="scientific">Heterorhabditis bacteriophora</name>
    <name type="common">Entomopathogenic nematode worm</name>
    <dbReference type="NCBI Taxonomy" id="37862"/>
    <lineage>
        <taxon>Eukaryota</taxon>
        <taxon>Metazoa</taxon>
        <taxon>Ecdysozoa</taxon>
        <taxon>Nematoda</taxon>
        <taxon>Chromadorea</taxon>
        <taxon>Rhabditida</taxon>
        <taxon>Rhabditina</taxon>
        <taxon>Rhabditomorpha</taxon>
        <taxon>Strongyloidea</taxon>
        <taxon>Heterorhabditidae</taxon>
        <taxon>Heterorhabditis</taxon>
    </lineage>
</organism>
<reference evidence="3" key="1">
    <citation type="submission" date="2016-11" db="UniProtKB">
        <authorList>
            <consortium name="WormBaseParasite"/>
        </authorList>
    </citation>
    <scope>IDENTIFICATION</scope>
</reference>
<keyword evidence="2" id="KW-1185">Reference proteome</keyword>
<dbReference type="SUPFAM" id="SSF50729">
    <property type="entry name" value="PH domain-like"/>
    <property type="match status" value="1"/>
</dbReference>
<dbReference type="WBParaSite" id="Hba_16938">
    <property type="protein sequence ID" value="Hba_16938"/>
    <property type="gene ID" value="Hba_16938"/>
</dbReference>